<sequence length="188" mass="20386">MKRLSYFKFRNIGITIIFGLILSLVSCSSEDGADGSVGPQGEQGLQGEAGQQGPEGTENVTYSPWITSGFPNPLTQEVTRFTIEAPDLTQDIMDNGVILVFGRENTEVYPLPVYFSSSNGQIHTYAIDTPGILAVQVTLTLLAPVPALESYRYVLIDGGTPDTMGKSAQLDYSKMTYSEIATIFNITD</sequence>
<proteinExistence type="predicted"/>
<feature type="region of interest" description="Disordered" evidence="1">
    <location>
        <begin position="32"/>
        <end position="58"/>
    </location>
</feature>
<reference evidence="3" key="1">
    <citation type="journal article" date="2019" name="Int. J. Syst. Evol. Microbiol.">
        <title>The Global Catalogue of Microorganisms (GCM) 10K type strain sequencing project: providing services to taxonomists for standard genome sequencing and annotation.</title>
        <authorList>
            <consortium name="The Broad Institute Genomics Platform"/>
            <consortium name="The Broad Institute Genome Sequencing Center for Infectious Disease"/>
            <person name="Wu L."/>
            <person name="Ma J."/>
        </authorList>
    </citation>
    <scope>NUCLEOTIDE SEQUENCE [LARGE SCALE GENOMIC DNA]</scope>
    <source>
        <strain evidence="3">KCTC 52368</strain>
    </source>
</reference>
<name>A0ABW5MSC4_9FLAO</name>
<keyword evidence="3" id="KW-1185">Reference proteome</keyword>
<evidence type="ECO:0000313" key="3">
    <source>
        <dbReference type="Proteomes" id="UP001597526"/>
    </source>
</evidence>
<comment type="caution">
    <text evidence="2">The sequence shown here is derived from an EMBL/GenBank/DDBJ whole genome shotgun (WGS) entry which is preliminary data.</text>
</comment>
<feature type="compositionally biased region" description="Low complexity" evidence="1">
    <location>
        <begin position="39"/>
        <end position="56"/>
    </location>
</feature>
<dbReference type="EMBL" id="JBHULB010000006">
    <property type="protein sequence ID" value="MFD2586022.1"/>
    <property type="molecule type" value="Genomic_DNA"/>
</dbReference>
<evidence type="ECO:0008006" key="4">
    <source>
        <dbReference type="Google" id="ProtNLM"/>
    </source>
</evidence>
<dbReference type="Proteomes" id="UP001597526">
    <property type="component" value="Unassembled WGS sequence"/>
</dbReference>
<evidence type="ECO:0000313" key="2">
    <source>
        <dbReference type="EMBL" id="MFD2586022.1"/>
    </source>
</evidence>
<dbReference type="RefSeq" id="WP_377765658.1">
    <property type="nucleotide sequence ID" value="NZ_JBHULB010000006.1"/>
</dbReference>
<dbReference type="PROSITE" id="PS51257">
    <property type="entry name" value="PROKAR_LIPOPROTEIN"/>
    <property type="match status" value="1"/>
</dbReference>
<organism evidence="2 3">
    <name type="scientific">Croceitalea marina</name>
    <dbReference type="NCBI Taxonomy" id="1775166"/>
    <lineage>
        <taxon>Bacteria</taxon>
        <taxon>Pseudomonadati</taxon>
        <taxon>Bacteroidota</taxon>
        <taxon>Flavobacteriia</taxon>
        <taxon>Flavobacteriales</taxon>
        <taxon>Flavobacteriaceae</taxon>
        <taxon>Croceitalea</taxon>
    </lineage>
</organism>
<evidence type="ECO:0000256" key="1">
    <source>
        <dbReference type="SAM" id="MobiDB-lite"/>
    </source>
</evidence>
<dbReference type="Gene3D" id="1.20.5.320">
    <property type="entry name" value="6-Phosphogluconate Dehydrogenase, domain 3"/>
    <property type="match status" value="1"/>
</dbReference>
<gene>
    <name evidence="2" type="ORF">ACFSQJ_03725</name>
</gene>
<protein>
    <recommendedName>
        <fullName evidence="4">Collagen-like protein</fullName>
    </recommendedName>
</protein>
<accession>A0ABW5MSC4</accession>